<dbReference type="Gene3D" id="3.40.50.1360">
    <property type="match status" value="1"/>
</dbReference>
<proteinExistence type="predicted"/>
<evidence type="ECO:0000259" key="1">
    <source>
        <dbReference type="Pfam" id="PF04198"/>
    </source>
</evidence>
<comment type="caution">
    <text evidence="2">The sequence shown here is derived from an EMBL/GenBank/DDBJ whole genome shotgun (WGS) entry which is preliminary data.</text>
</comment>
<feature type="non-terminal residue" evidence="2">
    <location>
        <position position="1"/>
    </location>
</feature>
<dbReference type="Proteomes" id="UP000004302">
    <property type="component" value="Chromosome"/>
</dbReference>
<sequence>ERKLKAIHGALRGGYANHFITDQFTAKNLLEQNFID</sequence>
<dbReference type="InterPro" id="IPR007324">
    <property type="entry name" value="Sugar-bd_dom_put"/>
</dbReference>
<dbReference type="EMBL" id="ADXJ01000796">
    <property type="protein sequence ID" value="EFR99546.1"/>
    <property type="molecule type" value="Genomic_DNA"/>
</dbReference>
<name>E3ZS54_LISSE</name>
<dbReference type="AlphaFoldDB" id="E3ZS54"/>
<dbReference type="GO" id="GO:0030246">
    <property type="term" value="F:carbohydrate binding"/>
    <property type="evidence" value="ECO:0007669"/>
    <property type="project" value="InterPro"/>
</dbReference>
<dbReference type="SUPFAM" id="SSF100950">
    <property type="entry name" value="NagB/RpiA/CoA transferase-like"/>
    <property type="match status" value="1"/>
</dbReference>
<dbReference type="RefSeq" id="WP_003748730.1">
    <property type="nucleotide sequence ID" value="NZ_CM001051.1"/>
</dbReference>
<reference evidence="2" key="1">
    <citation type="journal article" date="2010" name="Microbiol. Resour. Announc.">
        <title>Comparative genomics of the bacterial genus Listeria: Genome evolution is characterized by limited gene acquisition and limited gene loss.</title>
        <authorList>
            <person name="den Bakker H.C."/>
            <person name="Cummings C.A."/>
            <person name="Ferreira V."/>
            <person name="Vatta P."/>
            <person name="Orsi R.H."/>
            <person name="Degoricija L."/>
            <person name="Barker M."/>
            <person name="Petrauskene O."/>
            <person name="Furtado M.R."/>
            <person name="Wiedmann M."/>
        </authorList>
    </citation>
    <scope>NUCLEOTIDE SEQUENCE [LARGE SCALE GENOMIC DNA]</scope>
    <source>
        <strain evidence="2">FSL N1-067</strain>
    </source>
</reference>
<dbReference type="HOGENOM" id="CLU_3352624_0_0_9"/>
<dbReference type="InterPro" id="IPR037171">
    <property type="entry name" value="NagB/RpiA_transferase-like"/>
</dbReference>
<feature type="domain" description="Sugar-binding" evidence="1">
    <location>
        <begin position="1"/>
        <end position="31"/>
    </location>
</feature>
<accession>E3ZS54</accession>
<gene>
    <name evidence="2" type="ORF">NT03LS_2335</name>
</gene>
<organism evidence="2">
    <name type="scientific">Listeria seeligeri FSL N1-067</name>
    <dbReference type="NCBI Taxonomy" id="702453"/>
    <lineage>
        <taxon>Bacteria</taxon>
        <taxon>Bacillati</taxon>
        <taxon>Bacillota</taxon>
        <taxon>Bacilli</taxon>
        <taxon>Bacillales</taxon>
        <taxon>Listeriaceae</taxon>
        <taxon>Listeria</taxon>
    </lineage>
</organism>
<evidence type="ECO:0000313" key="2">
    <source>
        <dbReference type="EMBL" id="EFR99546.1"/>
    </source>
</evidence>
<protein>
    <submittedName>
        <fullName evidence="2">Deoxyribonucleoside regulator</fullName>
    </submittedName>
</protein>
<dbReference type="Pfam" id="PF04198">
    <property type="entry name" value="Sugar-bind"/>
    <property type="match status" value="1"/>
</dbReference>